<dbReference type="InterPro" id="IPR002035">
    <property type="entry name" value="VWF_A"/>
</dbReference>
<dbReference type="PROSITE" id="PS50234">
    <property type="entry name" value="VWFA"/>
    <property type="match status" value="1"/>
</dbReference>
<name>A0A1A8XWJ7_9PROT</name>
<dbReference type="PANTHER" id="PTHR41248">
    <property type="entry name" value="NORD PROTEIN"/>
    <property type="match status" value="1"/>
</dbReference>
<dbReference type="InterPro" id="IPR051928">
    <property type="entry name" value="NorD/CobT"/>
</dbReference>
<protein>
    <submittedName>
        <fullName evidence="2">von Willebrand factor type A</fullName>
    </submittedName>
</protein>
<dbReference type="SUPFAM" id="SSF53300">
    <property type="entry name" value="vWA-like"/>
    <property type="match status" value="1"/>
</dbReference>
<dbReference type="Gene3D" id="3.40.50.410">
    <property type="entry name" value="von Willebrand factor, type A domain"/>
    <property type="match status" value="1"/>
</dbReference>
<proteinExistence type="predicted"/>
<dbReference type="AlphaFoldDB" id="A0A1A8XWJ7"/>
<evidence type="ECO:0000259" key="1">
    <source>
        <dbReference type="PROSITE" id="PS50234"/>
    </source>
</evidence>
<dbReference type="PANTHER" id="PTHR41248:SF1">
    <property type="entry name" value="NORD PROTEIN"/>
    <property type="match status" value="1"/>
</dbReference>
<reference evidence="2 3" key="1">
    <citation type="submission" date="2016-06" db="EMBL/GenBank/DDBJ databases">
        <authorList>
            <person name="Kjaerup R.B."/>
            <person name="Dalgaard T.S."/>
            <person name="Juul-Madsen H.R."/>
        </authorList>
    </citation>
    <scope>NUCLEOTIDE SEQUENCE [LARGE SCALE GENOMIC DNA]</scope>
    <source>
        <strain evidence="2">3</strain>
    </source>
</reference>
<dbReference type="EMBL" id="FLQX01000150">
    <property type="protein sequence ID" value="SBT09370.1"/>
    <property type="molecule type" value="Genomic_DNA"/>
</dbReference>
<dbReference type="Proteomes" id="UP000199169">
    <property type="component" value="Unassembled WGS sequence"/>
</dbReference>
<gene>
    <name evidence="2" type="ORF">ACCAA_700004</name>
</gene>
<keyword evidence="3" id="KW-1185">Reference proteome</keyword>
<evidence type="ECO:0000313" key="2">
    <source>
        <dbReference type="EMBL" id="SBT09370.1"/>
    </source>
</evidence>
<sequence length="762" mass="86631">MAEHTADGRTGWPERLQVYRAQLDCRFPQVGEVFERCLVDALAVLSVEGVNAYLDCGRFLGRMGRGVEPVLAFLEEWPSIAGTLGEGSLPMVSRTIHALWKSPNAKAITPFLQNLAAVARRLGSREQMQRYLNLTLDLMERTSGSIHGIHKTFASPCLADFFAQSPRLLNNLAIVGLTNWVDYGIRNYPNHPERQHAYFSLQSADSRAVLQRERHGTLLVDNERRLDFYLRALWHDNAPLVPYATDLDPLPKSLPYYDPSGIRLPDVLDEERGVAGIDRYRAMLAHIAGHRRWSEAMFADNFSPMQRLAIETFEDSRVETLILRTYPGLRRIFLALHPKPVEDACDPQTHSCLRHRLAMLSRALLDPQHGYQGAPLREFVVRFQETMAHSESSSEEVAALALAYIARTRRQSDQLPNVHFTDAEFGYRDDNRHLWRFHELSDDEEMFDELRPAAMVAEPDRLPPRHYAEWDYQSQTYRPDWVSLYESLHPTSDAGVIDRLLAKHAALARRLKRLLDLLRPQERVRIRYQEDGSELDLDVAIRSLIDFKGGATPELRINMSHRTSGRNLAVLLLLDLSESLADQVKVSASGGEQSILELSQEAVSLLAWSIDQLGDPFAIAGFHSDTRHDVRYLHIKGYSECWGDTVKGRLAAMQAGYSTRIGAAMRHAAHYLGSQKAEKKLMLVLTDGRPSDVDVQDERLLIEDARKAVAELDQKGIFTYCISLDRKADDYVSDIFGRRYSVIDQIERLPERLPELFMALTK</sequence>
<dbReference type="CDD" id="cd01454">
    <property type="entry name" value="vWA_norD_type"/>
    <property type="match status" value="1"/>
</dbReference>
<dbReference type="Pfam" id="PF00092">
    <property type="entry name" value="VWA"/>
    <property type="match status" value="1"/>
</dbReference>
<organism evidence="2 3">
    <name type="scientific">Candidatus Accumulibacter aalborgensis</name>
    <dbReference type="NCBI Taxonomy" id="1860102"/>
    <lineage>
        <taxon>Bacteria</taxon>
        <taxon>Pseudomonadati</taxon>
        <taxon>Pseudomonadota</taxon>
        <taxon>Betaproteobacteria</taxon>
        <taxon>Candidatus Accumulibacter</taxon>
    </lineage>
</organism>
<accession>A0A1A8XWJ7</accession>
<dbReference type="RefSeq" id="WP_186408774.1">
    <property type="nucleotide sequence ID" value="NZ_FLQX01000150.1"/>
</dbReference>
<dbReference type="SMART" id="SM00327">
    <property type="entry name" value="VWA"/>
    <property type="match status" value="1"/>
</dbReference>
<dbReference type="STRING" id="1860102.ACCAA_700004"/>
<feature type="domain" description="VWFA" evidence="1">
    <location>
        <begin position="569"/>
        <end position="749"/>
    </location>
</feature>
<dbReference type="InterPro" id="IPR036465">
    <property type="entry name" value="vWFA_dom_sf"/>
</dbReference>
<evidence type="ECO:0000313" key="3">
    <source>
        <dbReference type="Proteomes" id="UP000199169"/>
    </source>
</evidence>